<comment type="caution">
    <text evidence="2">The sequence shown here is derived from an EMBL/GenBank/DDBJ whole genome shotgun (WGS) entry which is preliminary data.</text>
</comment>
<protein>
    <submittedName>
        <fullName evidence="2">Uncharacterized protein</fullName>
    </submittedName>
</protein>
<evidence type="ECO:0000256" key="1">
    <source>
        <dbReference type="SAM" id="MobiDB-lite"/>
    </source>
</evidence>
<keyword evidence="3" id="KW-1185">Reference proteome</keyword>
<proteinExistence type="predicted"/>
<feature type="compositionally biased region" description="Polar residues" evidence="1">
    <location>
        <begin position="1"/>
        <end position="14"/>
    </location>
</feature>
<dbReference type="Proteomes" id="UP001500642">
    <property type="component" value="Unassembled WGS sequence"/>
</dbReference>
<name>A0ABP8JEQ3_9MICO</name>
<feature type="region of interest" description="Disordered" evidence="1">
    <location>
        <begin position="1"/>
        <end position="34"/>
    </location>
</feature>
<reference evidence="3" key="1">
    <citation type="journal article" date="2019" name="Int. J. Syst. Evol. Microbiol.">
        <title>The Global Catalogue of Microorganisms (GCM) 10K type strain sequencing project: providing services to taxonomists for standard genome sequencing and annotation.</title>
        <authorList>
            <consortium name="The Broad Institute Genomics Platform"/>
            <consortium name="The Broad Institute Genome Sequencing Center for Infectious Disease"/>
            <person name="Wu L."/>
            <person name="Ma J."/>
        </authorList>
    </citation>
    <scope>NUCLEOTIDE SEQUENCE [LARGE SCALE GENOMIC DNA]</scope>
    <source>
        <strain evidence="3">JCM 17808</strain>
    </source>
</reference>
<dbReference type="EMBL" id="BAABGL010000007">
    <property type="protein sequence ID" value="GAA4389614.1"/>
    <property type="molecule type" value="Genomic_DNA"/>
</dbReference>
<sequence>MGCGSSTADSSSAHPRTPAEGTADRHGTHSPILARADNAKIVEVGDWGLRECRWENLDMVDHWRRFLHDPQRYLRYLDD</sequence>
<accession>A0ABP8JEQ3</accession>
<gene>
    <name evidence="2" type="ORF">GCM10023167_15500</name>
</gene>
<evidence type="ECO:0000313" key="3">
    <source>
        <dbReference type="Proteomes" id="UP001500642"/>
    </source>
</evidence>
<dbReference type="RefSeq" id="WP_180964851.1">
    <property type="nucleotide sequence ID" value="NZ_BAABGL010000007.1"/>
</dbReference>
<organism evidence="2 3">
    <name type="scientific">Brevibacterium pityocampae</name>
    <dbReference type="NCBI Taxonomy" id="506594"/>
    <lineage>
        <taxon>Bacteria</taxon>
        <taxon>Bacillati</taxon>
        <taxon>Actinomycetota</taxon>
        <taxon>Actinomycetes</taxon>
        <taxon>Micrococcales</taxon>
        <taxon>Brevibacteriaceae</taxon>
        <taxon>Brevibacterium</taxon>
    </lineage>
</organism>
<evidence type="ECO:0000313" key="2">
    <source>
        <dbReference type="EMBL" id="GAA4389614.1"/>
    </source>
</evidence>